<accession>A0A1A9ZQX0</accession>
<sequence>MGSYNHEKEVNEFNSESVAPRNSFQKEREYSYDAVSYLLATYKVYVELQLQSKIYLYRNLGAKTEHIHNISSCVAHSYQKKATLKRSKFSGVSKFTLQADDLHALLCVPSEQGCCNLIRAGSSGVIQAMVLSFGSFRFSK</sequence>
<protein>
    <submittedName>
        <fullName evidence="1">Uncharacterized protein</fullName>
    </submittedName>
</protein>
<organism evidence="1 2">
    <name type="scientific">Glossina pallidipes</name>
    <name type="common">Tsetse fly</name>
    <dbReference type="NCBI Taxonomy" id="7398"/>
    <lineage>
        <taxon>Eukaryota</taxon>
        <taxon>Metazoa</taxon>
        <taxon>Ecdysozoa</taxon>
        <taxon>Arthropoda</taxon>
        <taxon>Hexapoda</taxon>
        <taxon>Insecta</taxon>
        <taxon>Pterygota</taxon>
        <taxon>Neoptera</taxon>
        <taxon>Endopterygota</taxon>
        <taxon>Diptera</taxon>
        <taxon>Brachycera</taxon>
        <taxon>Muscomorpha</taxon>
        <taxon>Hippoboscoidea</taxon>
        <taxon>Glossinidae</taxon>
        <taxon>Glossina</taxon>
    </lineage>
</organism>
<keyword evidence="2" id="KW-1185">Reference proteome</keyword>
<reference evidence="2" key="1">
    <citation type="submission" date="2014-03" db="EMBL/GenBank/DDBJ databases">
        <authorList>
            <person name="Aksoy S."/>
            <person name="Warren W."/>
            <person name="Wilson R.K."/>
        </authorList>
    </citation>
    <scope>NUCLEOTIDE SEQUENCE [LARGE SCALE GENOMIC DNA]</scope>
    <source>
        <strain evidence="2">IAEA</strain>
    </source>
</reference>
<name>A0A1A9ZQX0_GLOPL</name>
<evidence type="ECO:0000313" key="1">
    <source>
        <dbReference type="EnsemblMetazoa" id="GPAI022247-PA"/>
    </source>
</evidence>
<proteinExistence type="predicted"/>
<dbReference type="VEuPathDB" id="VectorBase:GPAI022247"/>
<evidence type="ECO:0000313" key="2">
    <source>
        <dbReference type="Proteomes" id="UP000092445"/>
    </source>
</evidence>
<dbReference type="Proteomes" id="UP000092445">
    <property type="component" value="Unassembled WGS sequence"/>
</dbReference>
<dbReference type="EnsemblMetazoa" id="GPAI022247-RA">
    <property type="protein sequence ID" value="GPAI022247-PA"/>
    <property type="gene ID" value="GPAI022247"/>
</dbReference>
<reference evidence="1" key="2">
    <citation type="submission" date="2020-05" db="UniProtKB">
        <authorList>
            <consortium name="EnsemblMetazoa"/>
        </authorList>
    </citation>
    <scope>IDENTIFICATION</scope>
    <source>
        <strain evidence="1">IAEA</strain>
    </source>
</reference>
<dbReference type="AlphaFoldDB" id="A0A1A9ZQX0"/>